<name>A0ABR2IF59_9EUKA</name>
<evidence type="ECO:0000313" key="2">
    <source>
        <dbReference type="Proteomes" id="UP001470230"/>
    </source>
</evidence>
<comment type="caution">
    <text evidence="1">The sequence shown here is derived from an EMBL/GenBank/DDBJ whole genome shotgun (WGS) entry which is preliminary data.</text>
</comment>
<accession>A0ABR2IF59</accession>
<proteinExistence type="predicted"/>
<sequence>MDEFISKFVLNPYLVPHPKDGNATPMNNLTPHDTLLTLFAGFESPFIMDINDLRQMLDNLNRNIPNMINLQSEYLDPGPKPYLYSGSLSLWLSFLHDPKYHLFSLNPVPNFDNLELKDLIDQCIDMKTAPGRAAWAIHKYVIAKDVTQETLTNILITNPKFWKNDPYYFSELGYDLYTRNLLQHAKFIEWMIKELKPENLIIFKKELLKTHALLYYAFQSDEAEIYINFFQNDLMLNKSQLIQFSIISQIQENSFEKYLIPLLKSDMKRRAKQICDLTRPYLAFSSSIRNLLFLYFPFFDTETFASDIRKLVHFSDEEELKNNILCACKSVLWFNRCIPAISYNIAYLIKFLLDDFKNVSFPLDDFLNILLENSEDVSKFAFLFAELQEYHLFNYYDFLKKISKRGLLITKHDQTSKLITNLPCTSKTVKTLMALNYALNKAFPDNTFQEDLHKIFENIKGHVDMISELPFIFRYDFGMYLIKQSDGDDFIEVAKIVHKIGAPDLIVPLFQKTFEKDPSKVKWTMEIVPIVEDIVSAFGAKKAFESLVSSICSNLQNPANVELAIFIVEHYKQHGAVNKYKGPLNEIAKKKVATLQRDQIIGIFQNFSYLCSLQVYDAFFSVKTVKDFQTVFPVFLKDLLEFKLSSVDDVYEIFLEFAESSAITRAADFFVRNLIVVFFQSPTFSEDDRIILILKSFFSKVLLSRMFSVSSYFDQLFGMCRKVRGKGKPVQPPPKSASILIQILLEIIENNRDCFPTEVVLTESVVKGFNQSFPPENNPLITLLNLLRSFPPPIINVETLDAIESETPQGMAFAAALFSLLPAPLQSPNFIDVFDYFKANVTRWTSTFWALWLKLKYRFTPGFPVGQAQFDKESTANYRKLLISSFSSLLFHSTPGDEKTLVNLNCWALLCQDKDFSKIIVDSLIKSLQTLKLQVMPSSSMIMFYHSSLMVIDDKTFDTLCEGFCKYTYDEMQFEQFAKFASSVFAIYVSKFPSNSIIIQMIADKVLEWIPAIHKRHSECYEYMIDVFNFILCFSNDKKTSKSDDEINSFQEDLHMKIRSNLQKIPDNISKYIILNMPPQVFIKAKEPLYSDFTLPVERPSISQSSGYNDDQGFNNAYGNSFNNVYNNSAYNNNNNNSYNSYNNNNVDQGFSNNFDIPFEDDYHDWF</sequence>
<protein>
    <submittedName>
        <fullName evidence="1">Uncharacterized protein</fullName>
    </submittedName>
</protein>
<gene>
    <name evidence="1" type="ORF">M9Y10_012692</name>
</gene>
<organism evidence="1 2">
    <name type="scientific">Tritrichomonas musculus</name>
    <dbReference type="NCBI Taxonomy" id="1915356"/>
    <lineage>
        <taxon>Eukaryota</taxon>
        <taxon>Metamonada</taxon>
        <taxon>Parabasalia</taxon>
        <taxon>Tritrichomonadida</taxon>
        <taxon>Tritrichomonadidae</taxon>
        <taxon>Tritrichomonas</taxon>
    </lineage>
</organism>
<keyword evidence="2" id="KW-1185">Reference proteome</keyword>
<dbReference type="EMBL" id="JAPFFF010000018">
    <property type="protein sequence ID" value="KAK8861000.1"/>
    <property type="molecule type" value="Genomic_DNA"/>
</dbReference>
<evidence type="ECO:0000313" key="1">
    <source>
        <dbReference type="EMBL" id="KAK8861000.1"/>
    </source>
</evidence>
<dbReference type="Proteomes" id="UP001470230">
    <property type="component" value="Unassembled WGS sequence"/>
</dbReference>
<reference evidence="1 2" key="1">
    <citation type="submission" date="2024-04" db="EMBL/GenBank/DDBJ databases">
        <title>Tritrichomonas musculus Genome.</title>
        <authorList>
            <person name="Alves-Ferreira E."/>
            <person name="Grigg M."/>
            <person name="Lorenzi H."/>
            <person name="Galac M."/>
        </authorList>
    </citation>
    <scope>NUCLEOTIDE SEQUENCE [LARGE SCALE GENOMIC DNA]</scope>
    <source>
        <strain evidence="1 2">EAF2021</strain>
    </source>
</reference>